<evidence type="ECO:0000313" key="1">
    <source>
        <dbReference type="EMBL" id="KAJ8897884.1"/>
    </source>
</evidence>
<comment type="caution">
    <text evidence="1">The sequence shown here is derived from an EMBL/GenBank/DDBJ whole genome shotgun (WGS) entry which is preliminary data.</text>
</comment>
<accession>A0ABQ9IML2</accession>
<name>A0ABQ9IML2_9NEOP</name>
<gene>
    <name evidence="1" type="ORF">PR048_003241</name>
</gene>
<proteinExistence type="predicted"/>
<sequence>MDIVEKLLMNAPTTRSVLYYLKCRKRQEGDGSGQEIWNTEKRRCQLRKEKRYEIILPASQIQESLQQDRQYSQTVFELGAQSEQDVFTL</sequence>
<keyword evidence="2" id="KW-1185">Reference proteome</keyword>
<protein>
    <submittedName>
        <fullName evidence="1">Uncharacterized protein</fullName>
    </submittedName>
</protein>
<evidence type="ECO:0000313" key="2">
    <source>
        <dbReference type="Proteomes" id="UP001159363"/>
    </source>
</evidence>
<dbReference type="Proteomes" id="UP001159363">
    <property type="component" value="Chromosome 1"/>
</dbReference>
<dbReference type="EMBL" id="JARBHB010000001">
    <property type="protein sequence ID" value="KAJ8897884.1"/>
    <property type="molecule type" value="Genomic_DNA"/>
</dbReference>
<organism evidence="1 2">
    <name type="scientific">Dryococelus australis</name>
    <dbReference type="NCBI Taxonomy" id="614101"/>
    <lineage>
        <taxon>Eukaryota</taxon>
        <taxon>Metazoa</taxon>
        <taxon>Ecdysozoa</taxon>
        <taxon>Arthropoda</taxon>
        <taxon>Hexapoda</taxon>
        <taxon>Insecta</taxon>
        <taxon>Pterygota</taxon>
        <taxon>Neoptera</taxon>
        <taxon>Polyneoptera</taxon>
        <taxon>Phasmatodea</taxon>
        <taxon>Verophasmatodea</taxon>
        <taxon>Anareolatae</taxon>
        <taxon>Phasmatidae</taxon>
        <taxon>Eurycanthinae</taxon>
        <taxon>Dryococelus</taxon>
    </lineage>
</organism>
<reference evidence="1 2" key="1">
    <citation type="submission" date="2023-02" db="EMBL/GenBank/DDBJ databases">
        <title>LHISI_Scaffold_Assembly.</title>
        <authorList>
            <person name="Stuart O.P."/>
            <person name="Cleave R."/>
            <person name="Magrath M.J.L."/>
            <person name="Mikheyev A.S."/>
        </authorList>
    </citation>
    <scope>NUCLEOTIDE SEQUENCE [LARGE SCALE GENOMIC DNA]</scope>
    <source>
        <strain evidence="1">Daus_M_001</strain>
        <tissue evidence="1">Leg muscle</tissue>
    </source>
</reference>